<organism evidence="2">
    <name type="scientific">Rhizophora mucronata</name>
    <name type="common">Asiatic mangrove</name>
    <dbReference type="NCBI Taxonomy" id="61149"/>
    <lineage>
        <taxon>Eukaryota</taxon>
        <taxon>Viridiplantae</taxon>
        <taxon>Streptophyta</taxon>
        <taxon>Embryophyta</taxon>
        <taxon>Tracheophyta</taxon>
        <taxon>Spermatophyta</taxon>
        <taxon>Magnoliopsida</taxon>
        <taxon>eudicotyledons</taxon>
        <taxon>Gunneridae</taxon>
        <taxon>Pentapetalae</taxon>
        <taxon>rosids</taxon>
        <taxon>fabids</taxon>
        <taxon>Malpighiales</taxon>
        <taxon>Rhizophoraceae</taxon>
        <taxon>Rhizophora</taxon>
    </lineage>
</organism>
<evidence type="ECO:0000256" key="1">
    <source>
        <dbReference type="SAM" id="MobiDB-lite"/>
    </source>
</evidence>
<name>A0A2P2P277_RHIMU</name>
<dbReference type="AlphaFoldDB" id="A0A2P2P277"/>
<protein>
    <submittedName>
        <fullName evidence="2">Uncharacterized protein</fullName>
    </submittedName>
</protein>
<feature type="region of interest" description="Disordered" evidence="1">
    <location>
        <begin position="1"/>
        <end position="20"/>
    </location>
</feature>
<reference evidence="2" key="1">
    <citation type="submission" date="2018-02" db="EMBL/GenBank/DDBJ databases">
        <title>Rhizophora mucronata_Transcriptome.</title>
        <authorList>
            <person name="Meera S.P."/>
            <person name="Sreeshan A."/>
            <person name="Augustine A."/>
        </authorList>
    </citation>
    <scope>NUCLEOTIDE SEQUENCE</scope>
    <source>
        <tissue evidence="2">Leaf</tissue>
    </source>
</reference>
<sequence>MDVAEQVHDHKQAGSRQEHQ</sequence>
<accession>A0A2P2P277</accession>
<dbReference type="EMBL" id="GGEC01068422">
    <property type="protein sequence ID" value="MBX48906.1"/>
    <property type="molecule type" value="Transcribed_RNA"/>
</dbReference>
<evidence type="ECO:0000313" key="2">
    <source>
        <dbReference type="EMBL" id="MBX48906.1"/>
    </source>
</evidence>
<proteinExistence type="predicted"/>